<evidence type="ECO:0000313" key="2">
    <source>
        <dbReference type="EMBL" id="QCN95344.1"/>
    </source>
</evidence>
<proteinExistence type="predicted"/>
<dbReference type="KEGG" id="aare:D3093_08655"/>
<organism evidence="1 3">
    <name type="scientific">Azospirillum argentinense</name>
    <dbReference type="NCBI Taxonomy" id="2970906"/>
    <lineage>
        <taxon>Bacteria</taxon>
        <taxon>Pseudomonadati</taxon>
        <taxon>Pseudomonadota</taxon>
        <taxon>Alphaproteobacteria</taxon>
        <taxon>Rhodospirillales</taxon>
        <taxon>Azospirillaceae</taxon>
        <taxon>Azospirillum</taxon>
    </lineage>
</organism>
<name>A0A4D8PL54_9PROT</name>
<evidence type="ECO:0000313" key="3">
    <source>
        <dbReference type="Proteomes" id="UP000298595"/>
    </source>
</evidence>
<dbReference type="EMBL" id="CP032321">
    <property type="protein sequence ID" value="QCN95319.1"/>
    <property type="molecule type" value="Genomic_DNA"/>
</dbReference>
<dbReference type="AlphaFoldDB" id="A0A4D8PL54"/>
<dbReference type="EMBL" id="CP032321">
    <property type="protein sequence ID" value="QCN95344.1"/>
    <property type="molecule type" value="Genomic_DNA"/>
</dbReference>
<gene>
    <name evidence="1" type="ORF">D3093_08655</name>
    <name evidence="2" type="ORF">D3093_08795</name>
</gene>
<sequence length="77" mass="8495">MKSAEIVWNLSRRARGHHDHIVTLALDPIDWHRFRAGCEDLDDVMIIDAGLDGPNRVVVQCGCSTAAIADRLADAWG</sequence>
<dbReference type="Proteomes" id="UP000298595">
    <property type="component" value="Chromosome"/>
</dbReference>
<reference evidence="1 3" key="1">
    <citation type="submission" date="2018-09" db="EMBL/GenBank/DDBJ databases">
        <title>Whole genome based analysis of evolution and adaptive divergence in Indian and Brazilian strains of Azospirillum brasilense.</title>
        <authorList>
            <person name="Singh C."/>
            <person name="Tripathi A.K."/>
        </authorList>
    </citation>
    <scope>NUCLEOTIDE SEQUENCE [LARGE SCALE GENOMIC DNA]</scope>
    <source>
        <strain evidence="1 3">MTCC4035</strain>
    </source>
</reference>
<protein>
    <submittedName>
        <fullName evidence="1">Uncharacterized protein</fullName>
    </submittedName>
</protein>
<dbReference type="RefSeq" id="WP_137115227.1">
    <property type="nucleotide sequence ID" value="NZ_CP032321.1"/>
</dbReference>
<accession>A0A4D8PL54</accession>
<evidence type="ECO:0000313" key="1">
    <source>
        <dbReference type="EMBL" id="QCN95319.1"/>
    </source>
</evidence>
<dbReference type="KEGG" id="aare:D3093_08795"/>